<evidence type="ECO:0000313" key="1">
    <source>
        <dbReference type="EMBL" id="KAK9708943.1"/>
    </source>
</evidence>
<dbReference type="Proteomes" id="UP001458880">
    <property type="component" value="Unassembled WGS sequence"/>
</dbReference>
<evidence type="ECO:0000313" key="2">
    <source>
        <dbReference type="Proteomes" id="UP001458880"/>
    </source>
</evidence>
<protein>
    <submittedName>
        <fullName evidence="1">Uncharacterized protein</fullName>
    </submittedName>
</protein>
<accession>A0AAW1JW65</accession>
<name>A0AAW1JW65_POPJA</name>
<organism evidence="1 2">
    <name type="scientific">Popillia japonica</name>
    <name type="common">Japanese beetle</name>
    <dbReference type="NCBI Taxonomy" id="7064"/>
    <lineage>
        <taxon>Eukaryota</taxon>
        <taxon>Metazoa</taxon>
        <taxon>Ecdysozoa</taxon>
        <taxon>Arthropoda</taxon>
        <taxon>Hexapoda</taxon>
        <taxon>Insecta</taxon>
        <taxon>Pterygota</taxon>
        <taxon>Neoptera</taxon>
        <taxon>Endopterygota</taxon>
        <taxon>Coleoptera</taxon>
        <taxon>Polyphaga</taxon>
        <taxon>Scarabaeiformia</taxon>
        <taxon>Scarabaeidae</taxon>
        <taxon>Rutelinae</taxon>
        <taxon>Popillia</taxon>
    </lineage>
</organism>
<sequence length="103" mass="11614">MGRGVQDSYVSSAEIVSSILSNTHQQLTIVKELIRTETDDLPRTSQVVEQGPIFTKEELISTLTNMKTGRAPVVDYLRTEPVIILADLISDVLCDIFNRFLRY</sequence>
<dbReference type="EMBL" id="JASPKY010000319">
    <property type="protein sequence ID" value="KAK9708943.1"/>
    <property type="molecule type" value="Genomic_DNA"/>
</dbReference>
<gene>
    <name evidence="1" type="ORF">QE152_g26912</name>
</gene>
<proteinExistence type="predicted"/>
<dbReference type="AlphaFoldDB" id="A0AAW1JW65"/>
<comment type="caution">
    <text evidence="1">The sequence shown here is derived from an EMBL/GenBank/DDBJ whole genome shotgun (WGS) entry which is preliminary data.</text>
</comment>
<keyword evidence="2" id="KW-1185">Reference proteome</keyword>
<reference evidence="1 2" key="1">
    <citation type="journal article" date="2024" name="BMC Genomics">
        <title>De novo assembly and annotation of Popillia japonica's genome with initial clues to its potential as an invasive pest.</title>
        <authorList>
            <person name="Cucini C."/>
            <person name="Boschi S."/>
            <person name="Funari R."/>
            <person name="Cardaioli E."/>
            <person name="Iannotti N."/>
            <person name="Marturano G."/>
            <person name="Paoli F."/>
            <person name="Bruttini M."/>
            <person name="Carapelli A."/>
            <person name="Frati F."/>
            <person name="Nardi F."/>
        </authorList>
    </citation>
    <scope>NUCLEOTIDE SEQUENCE [LARGE SCALE GENOMIC DNA]</scope>
    <source>
        <strain evidence="1">DMR45628</strain>
    </source>
</reference>